<accession>A0ABW0YUJ8</accession>
<dbReference type="Proteomes" id="UP001596083">
    <property type="component" value="Unassembled WGS sequence"/>
</dbReference>
<keyword evidence="2" id="KW-1185">Reference proteome</keyword>
<reference evidence="2" key="1">
    <citation type="journal article" date="2019" name="Int. J. Syst. Evol. Microbiol.">
        <title>The Global Catalogue of Microorganisms (GCM) 10K type strain sequencing project: providing services to taxonomists for standard genome sequencing and annotation.</title>
        <authorList>
            <consortium name="The Broad Institute Genomics Platform"/>
            <consortium name="The Broad Institute Genome Sequencing Center for Infectious Disease"/>
            <person name="Wu L."/>
            <person name="Ma J."/>
        </authorList>
    </citation>
    <scope>NUCLEOTIDE SEQUENCE [LARGE SCALE GENOMIC DNA]</scope>
    <source>
        <strain evidence="2">CGMCC 4.7304</strain>
    </source>
</reference>
<name>A0ABW0YUJ8_9ACTN</name>
<comment type="caution">
    <text evidence="1">The sequence shown here is derived from an EMBL/GenBank/DDBJ whole genome shotgun (WGS) entry which is preliminary data.</text>
</comment>
<dbReference type="EMBL" id="JBHSPB010000001">
    <property type="protein sequence ID" value="MFC5718939.1"/>
    <property type="molecule type" value="Genomic_DNA"/>
</dbReference>
<dbReference type="RefSeq" id="WP_390313926.1">
    <property type="nucleotide sequence ID" value="NZ_JBHSPB010000001.1"/>
</dbReference>
<sequence>MAVLDRALRRPVHRAARSVLYLRKARAHAALGEERACTRLLGAAEKDFEAAIGTGTAPAWCAWMSRSDLAVDTGRCLLDLGHTRQAHALIQDGTEVLPVAREKTHAVFLAYEAEGYLQGGDIDQAAHAAHTALAMAQRIGAPRCTALISGMAPAFKKHKTAPGVAQLLDEIHAAAL</sequence>
<evidence type="ECO:0000313" key="1">
    <source>
        <dbReference type="EMBL" id="MFC5718939.1"/>
    </source>
</evidence>
<protein>
    <submittedName>
        <fullName evidence="1">Uncharacterized protein</fullName>
    </submittedName>
</protein>
<gene>
    <name evidence="1" type="ORF">ACFP1Z_01930</name>
</gene>
<evidence type="ECO:0000313" key="2">
    <source>
        <dbReference type="Proteomes" id="UP001596083"/>
    </source>
</evidence>
<proteinExistence type="predicted"/>
<organism evidence="1 2">
    <name type="scientific">Streptomyces gamaensis</name>
    <dbReference type="NCBI Taxonomy" id="1763542"/>
    <lineage>
        <taxon>Bacteria</taxon>
        <taxon>Bacillati</taxon>
        <taxon>Actinomycetota</taxon>
        <taxon>Actinomycetes</taxon>
        <taxon>Kitasatosporales</taxon>
        <taxon>Streptomycetaceae</taxon>
        <taxon>Streptomyces</taxon>
    </lineage>
</organism>